<accession>A0A840SQT5</accession>
<evidence type="ECO:0000313" key="1">
    <source>
        <dbReference type="EMBL" id="MBB5224427.1"/>
    </source>
</evidence>
<dbReference type="InterPro" id="IPR027417">
    <property type="entry name" value="P-loop_NTPase"/>
</dbReference>
<dbReference type="RefSeq" id="WP_184155109.1">
    <property type="nucleotide sequence ID" value="NZ_JACHFM010000007.1"/>
</dbReference>
<keyword evidence="2" id="KW-1185">Reference proteome</keyword>
<dbReference type="Proteomes" id="UP000549457">
    <property type="component" value="Unassembled WGS sequence"/>
</dbReference>
<dbReference type="EMBL" id="JACHFM010000007">
    <property type="protein sequence ID" value="MBB5224427.1"/>
    <property type="molecule type" value="Genomic_DNA"/>
</dbReference>
<dbReference type="AlphaFoldDB" id="A0A840SQT5"/>
<comment type="caution">
    <text evidence="1">The sequence shown here is derived from an EMBL/GenBank/DDBJ whole genome shotgun (WGS) entry which is preliminary data.</text>
</comment>
<protein>
    <recommendedName>
        <fullName evidence="3">Sulfotransferase domain-containing protein</fullName>
    </recommendedName>
</protein>
<dbReference type="Gene3D" id="3.40.50.300">
    <property type="entry name" value="P-loop containing nucleotide triphosphate hydrolases"/>
    <property type="match status" value="1"/>
</dbReference>
<evidence type="ECO:0000313" key="2">
    <source>
        <dbReference type="Proteomes" id="UP000549457"/>
    </source>
</evidence>
<organism evidence="1 2">
    <name type="scientific">Amaricoccus macauensis</name>
    <dbReference type="NCBI Taxonomy" id="57001"/>
    <lineage>
        <taxon>Bacteria</taxon>
        <taxon>Pseudomonadati</taxon>
        <taxon>Pseudomonadota</taxon>
        <taxon>Alphaproteobacteria</taxon>
        <taxon>Rhodobacterales</taxon>
        <taxon>Paracoccaceae</taxon>
        <taxon>Amaricoccus</taxon>
    </lineage>
</organism>
<evidence type="ECO:0008006" key="3">
    <source>
        <dbReference type="Google" id="ProtNLM"/>
    </source>
</evidence>
<gene>
    <name evidence="1" type="ORF">HNP73_004397</name>
</gene>
<proteinExistence type="predicted"/>
<reference evidence="1 2" key="1">
    <citation type="submission" date="2020-08" db="EMBL/GenBank/DDBJ databases">
        <title>Genomic Encyclopedia of Type Strains, Phase IV (KMG-IV): sequencing the most valuable type-strain genomes for metagenomic binning, comparative biology and taxonomic classification.</title>
        <authorList>
            <person name="Goeker M."/>
        </authorList>
    </citation>
    <scope>NUCLEOTIDE SEQUENCE [LARGE SCALE GENOMIC DNA]</scope>
    <source>
        <strain evidence="1 2">DSM 101730</strain>
    </source>
</reference>
<name>A0A840SQT5_9RHOB</name>
<sequence>MKDEQGAAGRRAGRNDFVVFCDARTGSYNLTSLLNSAEDTICHGELFKKGQIEVSDFHRRKLGPRSISARNHNATAFIAELRRINPFKHFGYKMFASHLIWAPGAVEYVTAPATRRVILYRPGLEVYASGLRARTTGVWTNRAGREVSEQVLDTRVEFTAESLEIFCFHYNRYVSMCRMLAALPGSFVIHYEQTNDPEVLDALLAFIGSKARAADLQSDYRKQYKGSLADGFSNWAELEAAIGDLTPLGAGPAPTIPLRQLQPAG</sequence>
<dbReference type="SUPFAM" id="SSF52540">
    <property type="entry name" value="P-loop containing nucleoside triphosphate hydrolases"/>
    <property type="match status" value="1"/>
</dbReference>